<keyword evidence="5" id="KW-0472">Membrane</keyword>
<dbReference type="OrthoDB" id="5835829at2759"/>
<keyword evidence="2 4" id="KW-0328">Glycosyltransferase</keyword>
<dbReference type="InterPro" id="IPR050271">
    <property type="entry name" value="UDP-glycosyltransferase"/>
</dbReference>
<reference evidence="6" key="1">
    <citation type="submission" date="2021-12" db="EMBL/GenBank/DDBJ databases">
        <authorList>
            <person name="King R."/>
        </authorList>
    </citation>
    <scope>NUCLEOTIDE SEQUENCE</scope>
</reference>
<comment type="similarity">
    <text evidence="1 4">Belongs to the UDP-glycosyltransferase family.</text>
</comment>
<comment type="subcellular location">
    <subcellularLocation>
        <location evidence="5">Membrane</location>
        <topology evidence="5">Single-pass membrane protein</topology>
    </subcellularLocation>
</comment>
<name>A0A9P0ATI5_BRAAE</name>
<evidence type="ECO:0000313" key="7">
    <source>
        <dbReference type="Proteomes" id="UP001154078"/>
    </source>
</evidence>
<sequence length="516" mass="59691">MLFKLLIFALTASKINSARILCVMPLPFYSHQTTFQPIWKELSLRGHNVTTIVTDGINDETLTNLTEIVVKESHESLKRHNFLHKHAESGFFGFVQELEYFVEDLYNVQFGDQRVKSLMNDPNAKFDLVIFEAATYPMIYAWKFKCPSIGVLSMQAPIYYNDAMGNPTHPLVSPEFLLEIDDVDNMTLMEKVVSILTYIIGHIMRHQCFQMYDEINQKYFGDGIPRTEKLIKDMDMLFVVDSPIINNLRPVYPHTISLGSGLHIKPKKALSKDLKNYLDHTKKPVVYFSLGTIVKANLLNQTSKLAIYEAFSELPYKFLVKADWENVTVPENVKVAKWLPQQDILRHPNIKLFITQGGLQSLQEAVTNGIPLVGIPFFCDQYQNVQKIVKRGFAVKISRYQITKEAVKNAITEVLNNPKYKEKVKEMRDFMYDEPMTSLDKAIWWIEYVLRHKGAPLFKSKATKMPMYEYLMLDVIAAVLLFSIICSFCIWMLIQLVFRMVKFMLFGEKVVKLKKN</sequence>
<dbReference type="EC" id="2.4.1.17" evidence="5"/>
<evidence type="ECO:0000256" key="1">
    <source>
        <dbReference type="ARBA" id="ARBA00009995"/>
    </source>
</evidence>
<evidence type="ECO:0000256" key="3">
    <source>
        <dbReference type="ARBA" id="ARBA00022679"/>
    </source>
</evidence>
<dbReference type="GO" id="GO:0016020">
    <property type="term" value="C:membrane"/>
    <property type="evidence" value="ECO:0007669"/>
    <property type="project" value="UniProtKB-SubCell"/>
</dbReference>
<comment type="catalytic activity">
    <reaction evidence="5">
        <text>glucuronate acceptor + UDP-alpha-D-glucuronate = acceptor beta-D-glucuronoside + UDP + H(+)</text>
        <dbReference type="Rhea" id="RHEA:21032"/>
        <dbReference type="ChEBI" id="CHEBI:15378"/>
        <dbReference type="ChEBI" id="CHEBI:58052"/>
        <dbReference type="ChEBI" id="CHEBI:58223"/>
        <dbReference type="ChEBI" id="CHEBI:132367"/>
        <dbReference type="ChEBI" id="CHEBI:132368"/>
        <dbReference type="EC" id="2.4.1.17"/>
    </reaction>
</comment>
<protein>
    <recommendedName>
        <fullName evidence="5">UDP-glucuronosyltransferase</fullName>
        <ecNumber evidence="5">2.4.1.17</ecNumber>
    </recommendedName>
</protein>
<evidence type="ECO:0000313" key="6">
    <source>
        <dbReference type="EMBL" id="CAH0547833.1"/>
    </source>
</evidence>
<dbReference type="AlphaFoldDB" id="A0A9P0ATI5"/>
<keyword evidence="5" id="KW-1133">Transmembrane helix</keyword>
<dbReference type="PANTHER" id="PTHR48043:SF159">
    <property type="entry name" value="EG:EG0003.4 PROTEIN-RELATED"/>
    <property type="match status" value="1"/>
</dbReference>
<dbReference type="PANTHER" id="PTHR48043">
    <property type="entry name" value="EG:EG0003.4 PROTEIN-RELATED"/>
    <property type="match status" value="1"/>
</dbReference>
<proteinExistence type="inferred from homology"/>
<dbReference type="FunFam" id="3.40.50.2000:FF:000021">
    <property type="entry name" value="UDP-glucuronosyltransferase"/>
    <property type="match status" value="1"/>
</dbReference>
<feature type="signal peptide" evidence="5">
    <location>
        <begin position="1"/>
        <end position="17"/>
    </location>
</feature>
<feature type="chain" id="PRO_5040543215" description="UDP-glucuronosyltransferase" evidence="5">
    <location>
        <begin position="18"/>
        <end position="516"/>
    </location>
</feature>
<keyword evidence="3 4" id="KW-0808">Transferase</keyword>
<evidence type="ECO:0000256" key="5">
    <source>
        <dbReference type="RuleBase" id="RU362059"/>
    </source>
</evidence>
<evidence type="ECO:0000256" key="2">
    <source>
        <dbReference type="ARBA" id="ARBA00022676"/>
    </source>
</evidence>
<dbReference type="CDD" id="cd03784">
    <property type="entry name" value="GT1_Gtf-like"/>
    <property type="match status" value="1"/>
</dbReference>
<dbReference type="SUPFAM" id="SSF53756">
    <property type="entry name" value="UDP-Glycosyltransferase/glycogen phosphorylase"/>
    <property type="match status" value="1"/>
</dbReference>
<feature type="transmembrane region" description="Helical" evidence="5">
    <location>
        <begin position="470"/>
        <end position="494"/>
    </location>
</feature>
<dbReference type="EMBL" id="OV121132">
    <property type="protein sequence ID" value="CAH0547833.1"/>
    <property type="molecule type" value="Genomic_DNA"/>
</dbReference>
<dbReference type="Gene3D" id="3.40.50.2000">
    <property type="entry name" value="Glycogen Phosphorylase B"/>
    <property type="match status" value="1"/>
</dbReference>
<accession>A0A9P0ATI5</accession>
<evidence type="ECO:0000256" key="4">
    <source>
        <dbReference type="RuleBase" id="RU003718"/>
    </source>
</evidence>
<dbReference type="Proteomes" id="UP001154078">
    <property type="component" value="Chromosome 1"/>
</dbReference>
<dbReference type="InterPro" id="IPR035595">
    <property type="entry name" value="UDP_glycos_trans_CS"/>
</dbReference>
<keyword evidence="5" id="KW-0812">Transmembrane</keyword>
<dbReference type="GO" id="GO:0015020">
    <property type="term" value="F:glucuronosyltransferase activity"/>
    <property type="evidence" value="ECO:0007669"/>
    <property type="project" value="UniProtKB-EC"/>
</dbReference>
<organism evidence="6 7">
    <name type="scientific">Brassicogethes aeneus</name>
    <name type="common">Rape pollen beetle</name>
    <name type="synonym">Meligethes aeneus</name>
    <dbReference type="NCBI Taxonomy" id="1431903"/>
    <lineage>
        <taxon>Eukaryota</taxon>
        <taxon>Metazoa</taxon>
        <taxon>Ecdysozoa</taxon>
        <taxon>Arthropoda</taxon>
        <taxon>Hexapoda</taxon>
        <taxon>Insecta</taxon>
        <taxon>Pterygota</taxon>
        <taxon>Neoptera</taxon>
        <taxon>Endopterygota</taxon>
        <taxon>Coleoptera</taxon>
        <taxon>Polyphaga</taxon>
        <taxon>Cucujiformia</taxon>
        <taxon>Nitidulidae</taxon>
        <taxon>Meligethinae</taxon>
        <taxon>Brassicogethes</taxon>
    </lineage>
</organism>
<dbReference type="PROSITE" id="PS00375">
    <property type="entry name" value="UDPGT"/>
    <property type="match status" value="1"/>
</dbReference>
<keyword evidence="5" id="KW-0732">Signal</keyword>
<dbReference type="Pfam" id="PF00201">
    <property type="entry name" value="UDPGT"/>
    <property type="match status" value="1"/>
</dbReference>
<keyword evidence="7" id="KW-1185">Reference proteome</keyword>
<dbReference type="InterPro" id="IPR002213">
    <property type="entry name" value="UDP_glucos_trans"/>
</dbReference>
<gene>
    <name evidence="6" type="ORF">MELIAE_LOCUS1741</name>
</gene>